<evidence type="ECO:0000313" key="2">
    <source>
        <dbReference type="EMBL" id="GAW98602.1"/>
    </source>
</evidence>
<keyword evidence="1" id="KW-1133">Transmembrane helix</keyword>
<dbReference type="AlphaFoldDB" id="A0A1Z5I9Z8"/>
<evidence type="ECO:0000313" key="3">
    <source>
        <dbReference type="Proteomes" id="UP000198374"/>
    </source>
</evidence>
<dbReference type="EMBL" id="BCMF01000002">
    <property type="protein sequence ID" value="GAW98602.1"/>
    <property type="molecule type" value="Genomic_DNA"/>
</dbReference>
<proteinExistence type="predicted"/>
<dbReference type="RefSeq" id="WP_089108411.1">
    <property type="nucleotide sequence ID" value="NZ_BCMF01000002.1"/>
</dbReference>
<feature type="transmembrane region" description="Helical" evidence="1">
    <location>
        <begin position="123"/>
        <end position="142"/>
    </location>
</feature>
<dbReference type="Proteomes" id="UP000198374">
    <property type="component" value="Unassembled WGS sequence"/>
</dbReference>
<feature type="transmembrane region" description="Helical" evidence="1">
    <location>
        <begin position="97"/>
        <end position="116"/>
    </location>
</feature>
<gene>
    <name evidence="2" type="ORF">IWT30_00549</name>
</gene>
<keyword evidence="1" id="KW-0812">Transmembrane</keyword>
<feature type="transmembrane region" description="Helical" evidence="1">
    <location>
        <begin position="75"/>
        <end position="91"/>
    </location>
</feature>
<name>A0A1Z5I9Z8_9LACO</name>
<feature type="transmembrane region" description="Helical" evidence="1">
    <location>
        <begin position="223"/>
        <end position="238"/>
    </location>
</feature>
<feature type="transmembrane region" description="Helical" evidence="1">
    <location>
        <begin position="197"/>
        <end position="216"/>
    </location>
</feature>
<protein>
    <submittedName>
        <fullName evidence="2">Uncharacterized protein</fullName>
    </submittedName>
</protein>
<keyword evidence="1" id="KW-0472">Membrane</keyword>
<feature type="transmembrane region" description="Helical" evidence="1">
    <location>
        <begin position="148"/>
        <end position="167"/>
    </location>
</feature>
<feature type="transmembrane region" description="Helical" evidence="1">
    <location>
        <begin position="174"/>
        <end position="191"/>
    </location>
</feature>
<organism evidence="2 3">
    <name type="scientific">Secundilactobacillus mixtipabuli</name>
    <dbReference type="NCBI Taxonomy" id="1435342"/>
    <lineage>
        <taxon>Bacteria</taxon>
        <taxon>Bacillati</taxon>
        <taxon>Bacillota</taxon>
        <taxon>Bacilli</taxon>
        <taxon>Lactobacillales</taxon>
        <taxon>Lactobacillaceae</taxon>
        <taxon>Secundilactobacillus</taxon>
    </lineage>
</organism>
<sequence length="239" mass="26883">MLENIEAFIVHHRRLLQGLFFGVIEMCGLLLYANANSFQSYTRPQQFPLLLLALTTILIFTCVYVIRTTSARSKTAPITLLLTIAFIIFTVPKLPNLVNVINGLAVVVLLLIRYFPKWFDNELGVVLMAVILASLAAGNFLLSHDYLSTSYLTTICLPLLLFNYFFLPQNIFRFAVLPGGIAILILIWLIFLHLNAMIIIVSAVVLLSWFLIQAMWQPSPSRGLLIAAVLQSIIFIISR</sequence>
<reference evidence="2 3" key="1">
    <citation type="submission" date="2015-11" db="EMBL/GenBank/DDBJ databases">
        <title>Draft genome sequences of new species of the genus Lactobacillus isolated from orchardgrass silage.</title>
        <authorList>
            <person name="Tohno M."/>
            <person name="Tanizawa Y."/>
            <person name="Arita M."/>
        </authorList>
    </citation>
    <scope>NUCLEOTIDE SEQUENCE [LARGE SCALE GENOMIC DNA]</scope>
    <source>
        <strain evidence="2 3">IWT30</strain>
    </source>
</reference>
<accession>A0A1Z5I9Z8</accession>
<feature type="transmembrane region" description="Helical" evidence="1">
    <location>
        <begin position="15"/>
        <end position="35"/>
    </location>
</feature>
<evidence type="ECO:0000256" key="1">
    <source>
        <dbReference type="SAM" id="Phobius"/>
    </source>
</evidence>
<comment type="caution">
    <text evidence="2">The sequence shown here is derived from an EMBL/GenBank/DDBJ whole genome shotgun (WGS) entry which is preliminary data.</text>
</comment>
<dbReference type="OrthoDB" id="2292499at2"/>
<feature type="transmembrane region" description="Helical" evidence="1">
    <location>
        <begin position="47"/>
        <end position="66"/>
    </location>
</feature>
<keyword evidence="3" id="KW-1185">Reference proteome</keyword>